<accession>A0A0K2UPR1</accession>
<dbReference type="AlphaFoldDB" id="A0A0K2UPR1"/>
<protein>
    <submittedName>
        <fullName evidence="1">Uncharacterized protein</fullName>
    </submittedName>
</protein>
<sequence>MDLPSQICGSKSEKMTNAIAVVHISHLVECETTELIYCIIYSKPNCGTQYVDYIKREEEASGLHFPCAQKMHFIKV</sequence>
<evidence type="ECO:0000313" key="1">
    <source>
        <dbReference type="EMBL" id="CDW40269.1"/>
    </source>
</evidence>
<organism evidence="1">
    <name type="scientific">Lepeophtheirus salmonis</name>
    <name type="common">Salmon louse</name>
    <name type="synonym">Caligus salmonis</name>
    <dbReference type="NCBI Taxonomy" id="72036"/>
    <lineage>
        <taxon>Eukaryota</taxon>
        <taxon>Metazoa</taxon>
        <taxon>Ecdysozoa</taxon>
        <taxon>Arthropoda</taxon>
        <taxon>Crustacea</taxon>
        <taxon>Multicrustacea</taxon>
        <taxon>Hexanauplia</taxon>
        <taxon>Copepoda</taxon>
        <taxon>Siphonostomatoida</taxon>
        <taxon>Caligidae</taxon>
        <taxon>Lepeophtheirus</taxon>
    </lineage>
</organism>
<proteinExistence type="predicted"/>
<name>A0A0K2UPR1_LEPSM</name>
<dbReference type="EMBL" id="HACA01022908">
    <property type="protein sequence ID" value="CDW40269.1"/>
    <property type="molecule type" value="Transcribed_RNA"/>
</dbReference>
<reference evidence="1" key="1">
    <citation type="submission" date="2014-05" db="EMBL/GenBank/DDBJ databases">
        <authorList>
            <person name="Chronopoulou M."/>
        </authorList>
    </citation>
    <scope>NUCLEOTIDE SEQUENCE</scope>
    <source>
        <tissue evidence="1">Whole organism</tissue>
    </source>
</reference>